<dbReference type="Gene3D" id="1.10.357.10">
    <property type="entry name" value="Tetracycline Repressor, domain 2"/>
    <property type="match status" value="1"/>
</dbReference>
<dbReference type="Proteomes" id="UP000576393">
    <property type="component" value="Unassembled WGS sequence"/>
</dbReference>
<dbReference type="AlphaFoldDB" id="A0A852UVB6"/>
<feature type="compositionally biased region" description="Gly residues" evidence="3">
    <location>
        <begin position="372"/>
        <end position="391"/>
    </location>
</feature>
<evidence type="ECO:0000256" key="1">
    <source>
        <dbReference type="ARBA" id="ARBA00023125"/>
    </source>
</evidence>
<organism evidence="5 6">
    <name type="scientific">Streptosporangium sandarakinum</name>
    <dbReference type="NCBI Taxonomy" id="1260955"/>
    <lineage>
        <taxon>Bacteria</taxon>
        <taxon>Bacillati</taxon>
        <taxon>Actinomycetota</taxon>
        <taxon>Actinomycetes</taxon>
        <taxon>Streptosporangiales</taxon>
        <taxon>Streptosporangiaceae</taxon>
        <taxon>Streptosporangium</taxon>
    </lineage>
</organism>
<evidence type="ECO:0000256" key="3">
    <source>
        <dbReference type="SAM" id="MobiDB-lite"/>
    </source>
</evidence>
<dbReference type="InterPro" id="IPR050109">
    <property type="entry name" value="HTH-type_TetR-like_transc_reg"/>
</dbReference>
<dbReference type="PROSITE" id="PS50977">
    <property type="entry name" value="HTH_TETR_2"/>
    <property type="match status" value="1"/>
</dbReference>
<evidence type="ECO:0000313" key="5">
    <source>
        <dbReference type="EMBL" id="NYF39890.1"/>
    </source>
</evidence>
<keyword evidence="1 2" id="KW-0238">DNA-binding</keyword>
<dbReference type="RefSeq" id="WP_179819473.1">
    <property type="nucleotide sequence ID" value="NZ_JACCCO010000001.1"/>
</dbReference>
<gene>
    <name evidence="5" type="ORF">HDA43_002049</name>
</gene>
<dbReference type="InterPro" id="IPR001647">
    <property type="entry name" value="HTH_TetR"/>
</dbReference>
<feature type="domain" description="HTH tetR-type" evidence="4">
    <location>
        <begin position="11"/>
        <end position="71"/>
    </location>
</feature>
<dbReference type="InterPro" id="IPR009057">
    <property type="entry name" value="Homeodomain-like_sf"/>
</dbReference>
<reference evidence="5 6" key="1">
    <citation type="submission" date="2020-07" db="EMBL/GenBank/DDBJ databases">
        <title>Sequencing the genomes of 1000 actinobacteria strains.</title>
        <authorList>
            <person name="Klenk H.-P."/>
        </authorList>
    </citation>
    <scope>NUCLEOTIDE SEQUENCE [LARGE SCALE GENOMIC DNA]</scope>
    <source>
        <strain evidence="5 6">DSM 45763</strain>
    </source>
</reference>
<dbReference type="Pfam" id="PF00440">
    <property type="entry name" value="TetR_N"/>
    <property type="match status" value="1"/>
</dbReference>
<comment type="caution">
    <text evidence="5">The sequence shown here is derived from an EMBL/GenBank/DDBJ whole genome shotgun (WGS) entry which is preliminary data.</text>
</comment>
<feature type="region of interest" description="Disordered" evidence="3">
    <location>
        <begin position="369"/>
        <end position="402"/>
    </location>
</feature>
<dbReference type="GO" id="GO:0003700">
    <property type="term" value="F:DNA-binding transcription factor activity"/>
    <property type="evidence" value="ECO:0007669"/>
    <property type="project" value="TreeGrafter"/>
</dbReference>
<protein>
    <submittedName>
        <fullName evidence="5">AcrR family transcriptional regulator</fullName>
    </submittedName>
</protein>
<accession>A0A852UVB6</accession>
<dbReference type="PANTHER" id="PTHR30055">
    <property type="entry name" value="HTH-TYPE TRANSCRIPTIONAL REGULATOR RUTR"/>
    <property type="match status" value="1"/>
</dbReference>
<dbReference type="PRINTS" id="PR00455">
    <property type="entry name" value="HTHTETR"/>
</dbReference>
<dbReference type="GO" id="GO:0000976">
    <property type="term" value="F:transcription cis-regulatory region binding"/>
    <property type="evidence" value="ECO:0007669"/>
    <property type="project" value="TreeGrafter"/>
</dbReference>
<dbReference type="SUPFAM" id="SSF46689">
    <property type="entry name" value="Homeodomain-like"/>
    <property type="match status" value="1"/>
</dbReference>
<evidence type="ECO:0000313" key="6">
    <source>
        <dbReference type="Proteomes" id="UP000576393"/>
    </source>
</evidence>
<keyword evidence="6" id="KW-1185">Reference proteome</keyword>
<evidence type="ECO:0000256" key="2">
    <source>
        <dbReference type="PROSITE-ProRule" id="PRU00335"/>
    </source>
</evidence>
<sequence length="402" mass="40951">MARLTRAQQQERTRAAVLAAARREFAEHGYAVTKIDRIAERAEMTRGAVYSNFPTKRALYLAVLADLVERSAGEAGQADGSDGITGAAGQAPRPSPDSVAGSLGAFARVWLERLPLTGDSPADGHLRLRSLSGVLDDEPARTALAQTARLEALLLALALESYPPPGVRRVRLAELALTLLNGSAGLAETAPGFGDPFDVVRACDHLAGIDLADAWDPPHLPYVSPARPCDDPWTPPAEVSDRITGRPTGLGDDGVIAVLGAGRLAAAEEAVRGALPGDRVTVVVVTGDPAEIGRLVRLRIDDLTACLRRVFAPGGWPSLRLVLDDRALAAAALGLPGVGDATEAAVRVRDGRIVARAEGRGAAHAAAAAGAPGAGAPGAGAPGAGAPGAGAPGATRHGGGEA</sequence>
<proteinExistence type="predicted"/>
<evidence type="ECO:0000259" key="4">
    <source>
        <dbReference type="PROSITE" id="PS50977"/>
    </source>
</evidence>
<name>A0A852UVB6_9ACTN</name>
<dbReference type="EMBL" id="JACCCO010000001">
    <property type="protein sequence ID" value="NYF39890.1"/>
    <property type="molecule type" value="Genomic_DNA"/>
</dbReference>
<feature type="DNA-binding region" description="H-T-H motif" evidence="2">
    <location>
        <begin position="34"/>
        <end position="53"/>
    </location>
</feature>
<dbReference type="PANTHER" id="PTHR30055:SF223">
    <property type="entry name" value="HTH-TYPE TRANSCRIPTIONAL REGULATOR UIDR"/>
    <property type="match status" value="1"/>
</dbReference>
<feature type="region of interest" description="Disordered" evidence="3">
    <location>
        <begin position="75"/>
        <end position="98"/>
    </location>
</feature>